<gene>
    <name evidence="1" type="ORF">GCM10009789_12010</name>
</gene>
<keyword evidence="2" id="KW-1185">Reference proteome</keyword>
<comment type="caution">
    <text evidence="1">The sequence shown here is derived from an EMBL/GenBank/DDBJ whole genome shotgun (WGS) entry which is preliminary data.</text>
</comment>
<dbReference type="EMBL" id="BAAAOS010000008">
    <property type="protein sequence ID" value="GAA1560332.1"/>
    <property type="molecule type" value="Genomic_DNA"/>
</dbReference>
<name>A0ABN2CN13_9ACTN</name>
<sequence>MSTERTLINGGRTPLFRFAHKVNRTTSFRLGTSVQLTVLGVSGRGLRAPTTVNRVQRSASPPYPSAMCRSE</sequence>
<accession>A0ABN2CN13</accession>
<protein>
    <submittedName>
        <fullName evidence="1">Uncharacterized protein</fullName>
    </submittedName>
</protein>
<proteinExistence type="predicted"/>
<evidence type="ECO:0000313" key="1">
    <source>
        <dbReference type="EMBL" id="GAA1560332.1"/>
    </source>
</evidence>
<organism evidence="1 2">
    <name type="scientific">Kribbella sancticallisti</name>
    <dbReference type="NCBI Taxonomy" id="460087"/>
    <lineage>
        <taxon>Bacteria</taxon>
        <taxon>Bacillati</taxon>
        <taxon>Actinomycetota</taxon>
        <taxon>Actinomycetes</taxon>
        <taxon>Propionibacteriales</taxon>
        <taxon>Kribbellaceae</taxon>
        <taxon>Kribbella</taxon>
    </lineage>
</organism>
<evidence type="ECO:0000313" key="2">
    <source>
        <dbReference type="Proteomes" id="UP001500393"/>
    </source>
</evidence>
<dbReference type="Proteomes" id="UP001500393">
    <property type="component" value="Unassembled WGS sequence"/>
</dbReference>
<reference evidence="1 2" key="1">
    <citation type="journal article" date="2019" name="Int. J. Syst. Evol. Microbiol.">
        <title>The Global Catalogue of Microorganisms (GCM) 10K type strain sequencing project: providing services to taxonomists for standard genome sequencing and annotation.</title>
        <authorList>
            <consortium name="The Broad Institute Genomics Platform"/>
            <consortium name="The Broad Institute Genome Sequencing Center for Infectious Disease"/>
            <person name="Wu L."/>
            <person name="Ma J."/>
        </authorList>
    </citation>
    <scope>NUCLEOTIDE SEQUENCE [LARGE SCALE GENOMIC DNA]</scope>
    <source>
        <strain evidence="1 2">JCM 14969</strain>
    </source>
</reference>